<evidence type="ECO:0000313" key="2">
    <source>
        <dbReference type="Proteomes" id="UP001186974"/>
    </source>
</evidence>
<accession>A0ACC3DSX7</accession>
<keyword evidence="2" id="KW-1185">Reference proteome</keyword>
<name>A0ACC3DSX7_9PEZI</name>
<comment type="caution">
    <text evidence="1">The sequence shown here is derived from an EMBL/GenBank/DDBJ whole genome shotgun (WGS) entry which is preliminary data.</text>
</comment>
<dbReference type="Proteomes" id="UP001186974">
    <property type="component" value="Unassembled WGS sequence"/>
</dbReference>
<reference evidence="1" key="1">
    <citation type="submission" date="2024-09" db="EMBL/GenBank/DDBJ databases">
        <title>Black Yeasts Isolated from many extreme environments.</title>
        <authorList>
            <person name="Coleine C."/>
            <person name="Stajich J.E."/>
            <person name="Selbmann L."/>
        </authorList>
    </citation>
    <scope>NUCLEOTIDE SEQUENCE</scope>
    <source>
        <strain evidence="1">CCFEE 5737</strain>
    </source>
</reference>
<evidence type="ECO:0000313" key="1">
    <source>
        <dbReference type="EMBL" id="KAK3079886.1"/>
    </source>
</evidence>
<dbReference type="EMBL" id="JAWDJW010000866">
    <property type="protein sequence ID" value="KAK3079886.1"/>
    <property type="molecule type" value="Genomic_DNA"/>
</dbReference>
<protein>
    <submittedName>
        <fullName evidence="1">Uncharacterized protein</fullName>
    </submittedName>
</protein>
<proteinExistence type="predicted"/>
<organism evidence="1 2">
    <name type="scientific">Coniosporium uncinatum</name>
    <dbReference type="NCBI Taxonomy" id="93489"/>
    <lineage>
        <taxon>Eukaryota</taxon>
        <taxon>Fungi</taxon>
        <taxon>Dikarya</taxon>
        <taxon>Ascomycota</taxon>
        <taxon>Pezizomycotina</taxon>
        <taxon>Dothideomycetes</taxon>
        <taxon>Dothideomycetes incertae sedis</taxon>
        <taxon>Coniosporium</taxon>
    </lineage>
</organism>
<sequence>MLSRASSPIILDGALATALESLHGLDISTRLWSAAALTDHPDAIADVHYAYFRDARADIGTTASYQASLKGLREYGGFGEREARALVGRSVRLVREAVGRVEEEEEGVEQDEGTEGLRKAGGEAEADKIRTSRTSTRKRLVAGSVGPYGAYLSNGAEYTGAYSLSEDGLMDFHRGRIEELLRDRRRSDDPGVGGREEGKEGKEGEGVDVLACETMPHFGEVKALVKLLRKEFPGAAAWFSFTLKDEAHVSDGTALADVVEFLDEEEQVVAVGVNCVPIDLIAGALRVMKAKTGKPLIVYPNSGEVYDGGTKEWSGNRAQGTLASHAKEWAELGARIIGGCCRTTPEDIKALKKALNDGGG</sequence>
<gene>
    <name evidence="1" type="ORF">LTS18_003681</name>
</gene>